<feature type="region of interest" description="Disordered" evidence="4">
    <location>
        <begin position="562"/>
        <end position="596"/>
    </location>
</feature>
<keyword evidence="1" id="KW-0479">Metal-binding</keyword>
<evidence type="ECO:0000256" key="3">
    <source>
        <dbReference type="ARBA" id="ARBA00022833"/>
    </source>
</evidence>
<keyword evidence="7" id="KW-1185">Reference proteome</keyword>
<feature type="region of interest" description="Disordered" evidence="4">
    <location>
        <begin position="507"/>
        <end position="526"/>
    </location>
</feature>
<evidence type="ECO:0000256" key="4">
    <source>
        <dbReference type="SAM" id="MobiDB-lite"/>
    </source>
</evidence>
<dbReference type="InterPro" id="IPR056406">
    <property type="entry name" value="THD_CWZF3/5/7"/>
</dbReference>
<sequence length="1754" mass="191482">MLSVTSSGGGGRDGTSTKGLMLGFGGAGEAMDDSELEEGEACYGRDADADDATVDPDVALSYIDEKLEHVLGHFQKDFEGEVSTENLGAKFGMYGSFLPTYKRSPAKAQNPTAMRSPYNPVLEVVRQNPKGPADASSFPKRSLPPSVVNPGKRGSFPPVVLSPQHESTNKPFNNTDQKTLKVRIKLGPDNASTRNNAAIYSGLGLDISPSSSPEDSPVDSGGTTSMLCGVPNESPTTILQKMTSFPILGGCILSPLPDGLLRLVEKEKCSLKNGKPVALHRSSFETSIVVPDALSPMRNANVSKVKKLKPEEKTQPTAEMGENDIGSLLRNETDIETVAGREAVQNAFSIPILSGSRGTNEKVERQAVGEIARNSSRASSDLTRQTNKVVEKDQMKSPISVQDGLLEAAGNDNMNDGRVRNVPFHDGGITNSKPSLAEKGWEEKKASTHKDFSSDPEKEDRNRVNRNCDVLKANSDGFNKKDQDSVPVEYVKQKTTQDIMKVKDPLSVRKKKVKGRQSNGTPVEFPKEGLKAGVEVSKDKKKIGHVKNSSEHMAEFSKALKESYRSPDKEHRDFPRGIKGEQSENQEGSLDGNFKNKAKDPWLGIEKETLAFSEKPRVRVGGKKVKVSSTAEVSIKVPTEASYHGVDPFTGAAVPPTCPVVIEENWVQCENCNKWRLLPFGSEPDKLPKKWLCSMLHWLPGMNNCSVSEEETTRALNALYQVPLPEGQTVMHGQHDRTASGVTLADGRHLDQIHQPYLHPMPGVAKKKTGSKDSSTTPSQTHLPNSAKKSQVVPIKCKSLNDVNQHPLYSNTSSKAASQISSKTDDLFVGKHGHKSKDKQKSSGRYSDGGNTMGSRKHSKSKSRREPDQDSMRASKKLKSEDMLHANEDWYSDRGISGKTVLNSCNGFPTTVNGESLQKLNEDFVKSETWGDSLATGKKMKAQSQVISNGDYRACIEASEMGNSDKTDLLAAKKRKVKEFKSDQVYPETFLGNGHLLADRSSGKEETKEIVRKEKKSRVSKTDYKEADASKVDGRNDKKGRTNRIVISGSREVFLDGTEGEKRDFVVKEHQMEKDQGNGVPQKIMDGMDSLRKDLGYATSLTAATSSSSKVSGSHKSKGNFHEVKGSPVESVSSSPLRISNTDKRTSKRNLLVKDEPTMAFSTVGSPKRCSDGEADGGNNRFRTTNKAKAASVILHETLATNGDGEASVLGSSEGVLCHRDMDANQISGTKTKENMHLKAFIGTHSNHFPPEFQDVSIENGDAITSDQVIQCEHDRNNPCPDQEKPCSSHINGSTQQEPKSNSLHAKNRKKTVKPDFERGRGKVSDSFSGQEDNPYSKNANDFRYGSGMDPHGQSPYHEELRDEKCKFQVKSFNNFIGREVIVGNTLSKGGKDGQTIVSAHKDLDVQESPLMTRQYKNFAPTKDLKSNMPESLHQVSTHEDERSSPGKIKSLPLSHFRDKQERQNQGNRVTPAPVHGSKSEVLPGGVVNGEMSKLLKRQRHPDNQSGSHPGSSKQPIPNGVGGRDIDAPSPVRKDVGHSAATVVLKEARDLKHSANRLKAALKFLYVASLMETSNTESARHSETQSIQMYNETASLCEYCAHEYEKCKEMAAAALAYKCIEVAYMKVVYSKQTSASKDRHELQATPNLVPLGESPSSSASDVDNLNHLCASDKAALAKGTASPHVGGNITQDVNNAMEASRKSQSAFAVASSKLGETQYGLEGISSVRRVLDFNFHDVEGLLRLVRLAMEAISR</sequence>
<proteinExistence type="predicted"/>
<feature type="region of interest" description="Disordered" evidence="4">
    <location>
        <begin position="127"/>
        <end position="174"/>
    </location>
</feature>
<dbReference type="GO" id="GO:0008270">
    <property type="term" value="F:zinc ion binding"/>
    <property type="evidence" value="ECO:0007669"/>
    <property type="project" value="UniProtKB-KW"/>
</dbReference>
<name>A0AAV9BM81_ACOGR</name>
<feature type="region of interest" description="Disordered" evidence="4">
    <location>
        <begin position="1273"/>
        <end position="1344"/>
    </location>
</feature>
<dbReference type="Pfam" id="PF24756">
    <property type="entry name" value="THD_CWZF3-5-7"/>
    <property type="match status" value="1"/>
</dbReference>
<gene>
    <name evidence="6" type="ORF">QJS04_geneDACA003304</name>
</gene>
<feature type="compositionally biased region" description="Basic and acidic residues" evidence="4">
    <location>
        <begin position="1313"/>
        <end position="1324"/>
    </location>
</feature>
<feature type="compositionally biased region" description="Polar residues" evidence="4">
    <location>
        <begin position="843"/>
        <end position="854"/>
    </location>
</feature>
<feature type="compositionally biased region" description="Basic and acidic residues" evidence="4">
    <location>
        <begin position="997"/>
        <end position="1012"/>
    </location>
</feature>
<dbReference type="Gene3D" id="3.30.40.100">
    <property type="match status" value="1"/>
</dbReference>
<comment type="caution">
    <text evidence="6">The sequence shown here is derived from an EMBL/GenBank/DDBJ whole genome shotgun (WGS) entry which is preliminary data.</text>
</comment>
<feature type="compositionally biased region" description="Polar residues" evidence="4">
    <location>
        <begin position="1504"/>
        <end position="1516"/>
    </location>
</feature>
<reference evidence="6" key="2">
    <citation type="submission" date="2023-06" db="EMBL/GenBank/DDBJ databases">
        <authorList>
            <person name="Ma L."/>
            <person name="Liu K.-W."/>
            <person name="Li Z."/>
            <person name="Hsiao Y.-Y."/>
            <person name="Qi Y."/>
            <person name="Fu T."/>
            <person name="Tang G."/>
            <person name="Zhang D."/>
            <person name="Sun W.-H."/>
            <person name="Liu D.-K."/>
            <person name="Li Y."/>
            <person name="Chen G.-Z."/>
            <person name="Liu X.-D."/>
            <person name="Liao X.-Y."/>
            <person name="Jiang Y.-T."/>
            <person name="Yu X."/>
            <person name="Hao Y."/>
            <person name="Huang J."/>
            <person name="Zhao X.-W."/>
            <person name="Ke S."/>
            <person name="Chen Y.-Y."/>
            <person name="Wu W.-L."/>
            <person name="Hsu J.-L."/>
            <person name="Lin Y.-F."/>
            <person name="Huang M.-D."/>
            <person name="Li C.-Y."/>
            <person name="Huang L."/>
            <person name="Wang Z.-W."/>
            <person name="Zhao X."/>
            <person name="Zhong W.-Y."/>
            <person name="Peng D.-H."/>
            <person name="Ahmad S."/>
            <person name="Lan S."/>
            <person name="Zhang J.-S."/>
            <person name="Tsai W.-C."/>
            <person name="Van De Peer Y."/>
            <person name="Liu Z.-J."/>
        </authorList>
    </citation>
    <scope>NUCLEOTIDE SEQUENCE</scope>
    <source>
        <strain evidence="6">SCP</strain>
        <tissue evidence="6">Leaves</tissue>
    </source>
</reference>
<feature type="region of interest" description="Disordered" evidence="4">
    <location>
        <begin position="994"/>
        <end position="1040"/>
    </location>
</feature>
<feature type="compositionally biased region" description="Polar residues" evidence="4">
    <location>
        <begin position="1130"/>
        <end position="1140"/>
    </location>
</feature>
<keyword evidence="3" id="KW-0862">Zinc</keyword>
<dbReference type="Pfam" id="PF07496">
    <property type="entry name" value="zf-CW"/>
    <property type="match status" value="1"/>
</dbReference>
<feature type="compositionally biased region" description="Basic and acidic residues" evidence="4">
    <location>
        <begin position="439"/>
        <end position="463"/>
    </location>
</feature>
<feature type="compositionally biased region" description="Polar residues" evidence="4">
    <location>
        <begin position="1289"/>
        <end position="1305"/>
    </location>
</feature>
<feature type="compositionally biased region" description="Polar residues" evidence="4">
    <location>
        <begin position="1326"/>
        <end position="1340"/>
    </location>
</feature>
<feature type="region of interest" description="Disordered" evidence="4">
    <location>
        <begin position="1419"/>
        <end position="1486"/>
    </location>
</feature>
<dbReference type="InterPro" id="IPR011124">
    <property type="entry name" value="Znf_CW"/>
</dbReference>
<dbReference type="PANTHER" id="PTHR46524">
    <property type="entry name" value="CW-TYPE ZINC FINGER"/>
    <property type="match status" value="1"/>
</dbReference>
<feature type="compositionally biased region" description="Basic and acidic residues" evidence="4">
    <location>
        <begin position="864"/>
        <end position="881"/>
    </location>
</feature>
<protein>
    <recommendedName>
        <fullName evidence="5">CW-type domain-containing protein</fullName>
    </recommendedName>
</protein>
<dbReference type="PROSITE" id="PS51050">
    <property type="entry name" value="ZF_CW"/>
    <property type="match status" value="1"/>
</dbReference>
<feature type="compositionally biased region" description="Basic and acidic residues" evidence="4">
    <location>
        <begin position="1524"/>
        <end position="1534"/>
    </location>
</feature>
<evidence type="ECO:0000256" key="1">
    <source>
        <dbReference type="ARBA" id="ARBA00022723"/>
    </source>
</evidence>
<keyword evidence="2" id="KW-0863">Zinc-finger</keyword>
<feature type="compositionally biased region" description="Low complexity" evidence="4">
    <location>
        <begin position="1103"/>
        <end position="1112"/>
    </location>
</feature>
<feature type="compositionally biased region" description="Basic and acidic residues" evidence="4">
    <location>
        <begin position="1273"/>
        <end position="1287"/>
    </location>
</feature>
<feature type="region of interest" description="Disordered" evidence="4">
    <location>
        <begin position="828"/>
        <end position="881"/>
    </location>
</feature>
<feature type="region of interest" description="Disordered" evidence="4">
    <location>
        <begin position="1498"/>
        <end position="1534"/>
    </location>
</feature>
<dbReference type="InterPro" id="IPR055300">
    <property type="entry name" value="CWZF3/5/7"/>
</dbReference>
<accession>A0AAV9BM81</accession>
<feature type="compositionally biased region" description="Basic and acidic residues" evidence="4">
    <location>
        <begin position="1020"/>
        <end position="1040"/>
    </location>
</feature>
<evidence type="ECO:0000313" key="6">
    <source>
        <dbReference type="EMBL" id="KAK1277503.1"/>
    </source>
</evidence>
<evidence type="ECO:0000313" key="7">
    <source>
        <dbReference type="Proteomes" id="UP001179952"/>
    </source>
</evidence>
<evidence type="ECO:0000259" key="5">
    <source>
        <dbReference type="PROSITE" id="PS51050"/>
    </source>
</evidence>
<feature type="region of interest" description="Disordered" evidence="4">
    <location>
        <begin position="424"/>
        <end position="464"/>
    </location>
</feature>
<dbReference type="EMBL" id="JAUJYN010000002">
    <property type="protein sequence ID" value="KAK1277503.1"/>
    <property type="molecule type" value="Genomic_DNA"/>
</dbReference>
<dbReference type="PANTHER" id="PTHR46524:SF7">
    <property type="entry name" value="CW-TYPE ZINC FINGER"/>
    <property type="match status" value="1"/>
</dbReference>
<feature type="compositionally biased region" description="Basic and acidic residues" evidence="4">
    <location>
        <begin position="562"/>
        <end position="582"/>
    </location>
</feature>
<evidence type="ECO:0000256" key="2">
    <source>
        <dbReference type="ARBA" id="ARBA00022771"/>
    </source>
</evidence>
<feature type="compositionally biased region" description="Polar residues" evidence="4">
    <location>
        <begin position="164"/>
        <end position="174"/>
    </location>
</feature>
<feature type="domain" description="CW-type" evidence="5">
    <location>
        <begin position="660"/>
        <end position="713"/>
    </location>
</feature>
<organism evidence="6 7">
    <name type="scientific">Acorus gramineus</name>
    <name type="common">Dwarf sweet flag</name>
    <dbReference type="NCBI Taxonomy" id="55184"/>
    <lineage>
        <taxon>Eukaryota</taxon>
        <taxon>Viridiplantae</taxon>
        <taxon>Streptophyta</taxon>
        <taxon>Embryophyta</taxon>
        <taxon>Tracheophyta</taxon>
        <taxon>Spermatophyta</taxon>
        <taxon>Magnoliopsida</taxon>
        <taxon>Liliopsida</taxon>
        <taxon>Acoraceae</taxon>
        <taxon>Acorus</taxon>
    </lineage>
</organism>
<feature type="region of interest" description="Disordered" evidence="4">
    <location>
        <begin position="1"/>
        <end position="21"/>
    </location>
</feature>
<feature type="compositionally biased region" description="Polar residues" evidence="4">
    <location>
        <begin position="780"/>
        <end position="789"/>
    </location>
</feature>
<reference evidence="6" key="1">
    <citation type="journal article" date="2023" name="Nat. Commun.">
        <title>Diploid and tetraploid genomes of Acorus and the evolution of monocots.</title>
        <authorList>
            <person name="Ma L."/>
            <person name="Liu K.W."/>
            <person name="Li Z."/>
            <person name="Hsiao Y.Y."/>
            <person name="Qi Y."/>
            <person name="Fu T."/>
            <person name="Tang G.D."/>
            <person name="Zhang D."/>
            <person name="Sun W.H."/>
            <person name="Liu D.K."/>
            <person name="Li Y."/>
            <person name="Chen G.Z."/>
            <person name="Liu X.D."/>
            <person name="Liao X.Y."/>
            <person name="Jiang Y.T."/>
            <person name="Yu X."/>
            <person name="Hao Y."/>
            <person name="Huang J."/>
            <person name="Zhao X.W."/>
            <person name="Ke S."/>
            <person name="Chen Y.Y."/>
            <person name="Wu W.L."/>
            <person name="Hsu J.L."/>
            <person name="Lin Y.F."/>
            <person name="Huang M.D."/>
            <person name="Li C.Y."/>
            <person name="Huang L."/>
            <person name="Wang Z.W."/>
            <person name="Zhao X."/>
            <person name="Zhong W.Y."/>
            <person name="Peng D.H."/>
            <person name="Ahmad S."/>
            <person name="Lan S."/>
            <person name="Zhang J.S."/>
            <person name="Tsai W.C."/>
            <person name="Van de Peer Y."/>
            <person name="Liu Z.J."/>
        </authorList>
    </citation>
    <scope>NUCLEOTIDE SEQUENCE</scope>
    <source>
        <strain evidence="6">SCP</strain>
    </source>
</reference>
<feature type="region of interest" description="Disordered" evidence="4">
    <location>
        <begin position="1103"/>
        <end position="1141"/>
    </location>
</feature>
<dbReference type="Proteomes" id="UP001179952">
    <property type="component" value="Unassembled WGS sequence"/>
</dbReference>
<feature type="region of interest" description="Disordered" evidence="4">
    <location>
        <begin position="757"/>
        <end position="792"/>
    </location>
</feature>